<dbReference type="Proteomes" id="UP000659344">
    <property type="component" value="Unassembled WGS sequence"/>
</dbReference>
<keyword evidence="3" id="KW-1185">Reference proteome</keyword>
<dbReference type="InterPro" id="IPR011009">
    <property type="entry name" value="Kinase-like_dom_sf"/>
</dbReference>
<gene>
    <name evidence="2" type="ORF">GCM10008013_06890</name>
</gene>
<dbReference type="InterPro" id="IPR002575">
    <property type="entry name" value="Aminoglycoside_PTrfase"/>
</dbReference>
<evidence type="ECO:0000313" key="3">
    <source>
        <dbReference type="Proteomes" id="UP000659344"/>
    </source>
</evidence>
<protein>
    <recommendedName>
        <fullName evidence="1">Aminoglycoside phosphotransferase domain-containing protein</fullName>
    </recommendedName>
</protein>
<evidence type="ECO:0000313" key="2">
    <source>
        <dbReference type="EMBL" id="GGH13673.1"/>
    </source>
</evidence>
<organism evidence="2 3">
    <name type="scientific">Paenibacillus segetis</name>
    <dbReference type="NCBI Taxonomy" id="1325360"/>
    <lineage>
        <taxon>Bacteria</taxon>
        <taxon>Bacillati</taxon>
        <taxon>Bacillota</taxon>
        <taxon>Bacilli</taxon>
        <taxon>Bacillales</taxon>
        <taxon>Paenibacillaceae</taxon>
        <taxon>Paenibacillus</taxon>
    </lineage>
</organism>
<accession>A0ABQ1Y6R2</accession>
<dbReference type="SUPFAM" id="SSF56112">
    <property type="entry name" value="Protein kinase-like (PK-like)"/>
    <property type="match status" value="1"/>
</dbReference>
<evidence type="ECO:0000259" key="1">
    <source>
        <dbReference type="Pfam" id="PF01636"/>
    </source>
</evidence>
<dbReference type="EMBL" id="BMFT01000001">
    <property type="protein sequence ID" value="GGH13673.1"/>
    <property type="molecule type" value="Genomic_DNA"/>
</dbReference>
<name>A0ABQ1Y6R2_9BACL</name>
<dbReference type="InterPro" id="IPR051678">
    <property type="entry name" value="AGP_Transferase"/>
</dbReference>
<comment type="caution">
    <text evidence="2">The sequence shown here is derived from an EMBL/GenBank/DDBJ whole genome shotgun (WGS) entry which is preliminary data.</text>
</comment>
<dbReference type="Gene3D" id="3.90.1200.10">
    <property type="match status" value="1"/>
</dbReference>
<reference evidence="3" key="1">
    <citation type="journal article" date="2019" name="Int. J. Syst. Evol. Microbiol.">
        <title>The Global Catalogue of Microorganisms (GCM) 10K type strain sequencing project: providing services to taxonomists for standard genome sequencing and annotation.</title>
        <authorList>
            <consortium name="The Broad Institute Genomics Platform"/>
            <consortium name="The Broad Institute Genome Sequencing Center for Infectious Disease"/>
            <person name="Wu L."/>
            <person name="Ma J."/>
        </authorList>
    </citation>
    <scope>NUCLEOTIDE SEQUENCE [LARGE SCALE GENOMIC DNA]</scope>
    <source>
        <strain evidence="3">CGMCC 1.12769</strain>
    </source>
</reference>
<dbReference type="Gene3D" id="3.30.200.20">
    <property type="entry name" value="Phosphorylase Kinase, domain 1"/>
    <property type="match status" value="1"/>
</dbReference>
<dbReference type="PANTHER" id="PTHR21310">
    <property type="entry name" value="AMINOGLYCOSIDE PHOSPHOTRANSFERASE-RELATED-RELATED"/>
    <property type="match status" value="1"/>
</dbReference>
<feature type="domain" description="Aminoglycoside phosphotransferase" evidence="1">
    <location>
        <begin position="40"/>
        <end position="278"/>
    </location>
</feature>
<dbReference type="Pfam" id="PF01636">
    <property type="entry name" value="APH"/>
    <property type="match status" value="1"/>
</dbReference>
<sequence length="336" mass="38582">MTTAIIFSSNKLGTITDSQLQSMLDRFNLGKLISSEKTEKGAMGQTMFVTSTEGKFVFKGNPLFPEQFAEEKYFVENINHRTGIAVPTPYLIDDIADIFDWAYCIMPCLGGSHMNSQQIKAKQTIDDKLQIAELIADSLAVLHNWKVTEYGELDTKDFTIHPFENSYRSWLYTRIRFWLEDAKKYSVITSEDVLWVEDLLGTSQACFDKLSSPTFVMGDFKADNFLLELENNTWKISGLFDFTNAYFGDPLADLIKMIIMYIDNDEEEVAKHLVSVYLNQTGQIEAYKERIRVHMLQQRILDWGCAKAMGMVSWDDEQSFSDWVEYYTGAAMNLLN</sequence>
<proteinExistence type="predicted"/>